<feature type="compositionally biased region" description="Polar residues" evidence="16">
    <location>
        <begin position="824"/>
        <end position="835"/>
    </location>
</feature>
<feature type="region of interest" description="Disordered" evidence="16">
    <location>
        <begin position="650"/>
        <end position="671"/>
    </location>
</feature>
<dbReference type="GO" id="GO:0005829">
    <property type="term" value="C:cytosol"/>
    <property type="evidence" value="ECO:0007669"/>
    <property type="project" value="EnsemblFungi"/>
</dbReference>
<dbReference type="InterPro" id="IPR046341">
    <property type="entry name" value="SET_dom_sf"/>
</dbReference>
<comment type="caution">
    <text evidence="20">The sequence shown here is derived from an EMBL/GenBank/DDBJ whole genome shotgun (WGS) entry which is preliminary data.</text>
</comment>
<dbReference type="PROSITE" id="PS50280">
    <property type="entry name" value="SET"/>
    <property type="match status" value="1"/>
</dbReference>
<evidence type="ECO:0000256" key="11">
    <source>
        <dbReference type="ARBA" id="ARBA00023015"/>
    </source>
</evidence>
<dbReference type="GeneID" id="28939495"/>
<organism evidence="20 21">
    <name type="scientific">Pneumocystis jirovecii (strain RU7)</name>
    <name type="common">Human pneumocystis pneumonia agent</name>
    <dbReference type="NCBI Taxonomy" id="1408657"/>
    <lineage>
        <taxon>Eukaryota</taxon>
        <taxon>Fungi</taxon>
        <taxon>Dikarya</taxon>
        <taxon>Ascomycota</taxon>
        <taxon>Taphrinomycotina</taxon>
        <taxon>Pneumocystomycetes</taxon>
        <taxon>Pneumocystaceae</taxon>
        <taxon>Pneumocystis</taxon>
    </lineage>
</organism>
<dbReference type="SMART" id="SM00317">
    <property type="entry name" value="SET"/>
    <property type="match status" value="1"/>
</dbReference>
<dbReference type="GO" id="GO:0140955">
    <property type="term" value="F:histone H3K36 trimethyltransferase activity"/>
    <property type="evidence" value="ECO:0007669"/>
    <property type="project" value="UniProtKB-EC"/>
</dbReference>
<keyword evidence="13" id="KW-0539">Nucleus</keyword>
<dbReference type="Gene3D" id="1.10.1740.100">
    <property type="entry name" value="Set2, Rpb1 interacting domain"/>
    <property type="match status" value="1"/>
</dbReference>
<dbReference type="GO" id="GO:0005694">
    <property type="term" value="C:chromosome"/>
    <property type="evidence" value="ECO:0007669"/>
    <property type="project" value="UniProtKB-SubCell"/>
</dbReference>
<dbReference type="SMART" id="SM00456">
    <property type="entry name" value="WW"/>
    <property type="match status" value="1"/>
</dbReference>
<evidence type="ECO:0000256" key="10">
    <source>
        <dbReference type="ARBA" id="ARBA00022691"/>
    </source>
</evidence>
<evidence type="ECO:0000313" key="20">
    <source>
        <dbReference type="EMBL" id="KTW31716.1"/>
    </source>
</evidence>
<dbReference type="GO" id="GO:0060195">
    <property type="term" value="P:negative regulation of antisense RNA transcription"/>
    <property type="evidence" value="ECO:0007669"/>
    <property type="project" value="EnsemblFungi"/>
</dbReference>
<name>A0A0W4ZTQ7_PNEJ7</name>
<keyword evidence="11" id="KW-0805">Transcription regulation</keyword>
<dbReference type="eggNOG" id="KOG4442">
    <property type="taxonomic scope" value="Eukaryota"/>
</dbReference>
<keyword evidence="6" id="KW-0158">Chromosome</keyword>
<dbReference type="VEuPathDB" id="FungiDB:T551_00977"/>
<keyword evidence="21" id="KW-1185">Reference proteome</keyword>
<reference evidence="21" key="1">
    <citation type="journal article" date="2016" name="Nat. Commun.">
        <title>Genome analysis of three Pneumocystis species reveals adaptation mechanisms to life exclusively in mammalian hosts.</title>
        <authorList>
            <person name="Ma L."/>
            <person name="Chen Z."/>
            <person name="Huang D.W."/>
            <person name="Kutty G."/>
            <person name="Ishihara M."/>
            <person name="Wang H."/>
            <person name="Abouelleil A."/>
            <person name="Bishop L."/>
            <person name="Davey E."/>
            <person name="Deng R."/>
            <person name="Deng X."/>
            <person name="Fan L."/>
            <person name="Fantoni G."/>
            <person name="Fitzgerald M."/>
            <person name="Gogineni E."/>
            <person name="Goldberg J.M."/>
            <person name="Handley G."/>
            <person name="Hu X."/>
            <person name="Huber C."/>
            <person name="Jiao X."/>
            <person name="Jones K."/>
            <person name="Levin J.Z."/>
            <person name="Liu Y."/>
            <person name="Macdonald P."/>
            <person name="Melnikov A."/>
            <person name="Raley C."/>
            <person name="Sassi M."/>
            <person name="Sherman B.T."/>
            <person name="Song X."/>
            <person name="Sykes S."/>
            <person name="Tran B."/>
            <person name="Walsh L."/>
            <person name="Xia Y."/>
            <person name="Yang J."/>
            <person name="Young S."/>
            <person name="Zeng Q."/>
            <person name="Zheng X."/>
            <person name="Stephens R."/>
            <person name="Nusbaum C."/>
            <person name="Birren B.W."/>
            <person name="Azadi P."/>
            <person name="Lempicki R.A."/>
            <person name="Cuomo C.A."/>
            <person name="Kovacs J.A."/>
        </authorList>
    </citation>
    <scope>NUCLEOTIDE SEQUENCE [LARGE SCALE GENOMIC DNA]</scope>
    <source>
        <strain evidence="21">RU7</strain>
    </source>
</reference>
<dbReference type="GO" id="GO:0030437">
    <property type="term" value="P:ascospore formation"/>
    <property type="evidence" value="ECO:0007669"/>
    <property type="project" value="EnsemblFungi"/>
</dbReference>
<feature type="domain" description="SET" evidence="17">
    <location>
        <begin position="207"/>
        <end position="324"/>
    </location>
</feature>
<dbReference type="Gene3D" id="1.20.930.10">
    <property type="entry name" value="Conserved domain common to transcription factors TFIIS, elongin A, CRSP70"/>
    <property type="match status" value="1"/>
</dbReference>
<dbReference type="STRING" id="1408657.A0A0W4ZTQ7"/>
<dbReference type="InterPro" id="IPR044437">
    <property type="entry name" value="SETD2/Set2_SET"/>
</dbReference>
<dbReference type="SUPFAM" id="SSF51045">
    <property type="entry name" value="WW domain"/>
    <property type="match status" value="1"/>
</dbReference>
<evidence type="ECO:0000256" key="8">
    <source>
        <dbReference type="ARBA" id="ARBA00022603"/>
    </source>
</evidence>
<evidence type="ECO:0000259" key="18">
    <source>
        <dbReference type="PROSITE" id="PS50868"/>
    </source>
</evidence>
<evidence type="ECO:0000256" key="6">
    <source>
        <dbReference type="ARBA" id="ARBA00022454"/>
    </source>
</evidence>
<dbReference type="InterPro" id="IPR038190">
    <property type="entry name" value="SRI_sf"/>
</dbReference>
<dbReference type="FunFam" id="2.170.270.10:FF:000033">
    <property type="entry name" value="Histone-lysine N-methyltransferase"/>
    <property type="match status" value="1"/>
</dbReference>
<dbReference type="PROSITE" id="PS51568">
    <property type="entry name" value="SAM_MT43_SET2_1"/>
    <property type="match status" value="1"/>
</dbReference>
<evidence type="ECO:0000256" key="9">
    <source>
        <dbReference type="ARBA" id="ARBA00022679"/>
    </source>
</evidence>
<evidence type="ECO:0000256" key="3">
    <source>
        <dbReference type="ARBA" id="ARBA00004286"/>
    </source>
</evidence>
<evidence type="ECO:0000256" key="16">
    <source>
        <dbReference type="SAM" id="MobiDB-lite"/>
    </source>
</evidence>
<dbReference type="Gene3D" id="2.170.270.10">
    <property type="entry name" value="SET domain"/>
    <property type="match status" value="1"/>
</dbReference>
<feature type="region of interest" description="Disordered" evidence="16">
    <location>
        <begin position="534"/>
        <end position="564"/>
    </location>
</feature>
<evidence type="ECO:0000259" key="19">
    <source>
        <dbReference type="PROSITE" id="PS51215"/>
    </source>
</evidence>
<evidence type="ECO:0000313" key="21">
    <source>
        <dbReference type="Proteomes" id="UP000053447"/>
    </source>
</evidence>
<feature type="region of interest" description="Disordered" evidence="16">
    <location>
        <begin position="802"/>
        <end position="845"/>
    </location>
</feature>
<evidence type="ECO:0000256" key="13">
    <source>
        <dbReference type="ARBA" id="ARBA00023242"/>
    </source>
</evidence>
<dbReference type="InterPro" id="IPR003616">
    <property type="entry name" value="Post-SET_dom"/>
</dbReference>
<feature type="compositionally biased region" description="Pro residues" evidence="16">
    <location>
        <begin position="654"/>
        <end position="665"/>
    </location>
</feature>
<proteinExistence type="predicted"/>
<dbReference type="GO" id="GO:0005634">
    <property type="term" value="C:nucleus"/>
    <property type="evidence" value="ECO:0007669"/>
    <property type="project" value="UniProtKB-SubCell"/>
</dbReference>
<protein>
    <recommendedName>
        <fullName evidence="5">Histone-lysine N-methyltransferase, H3 lysine-36 specific</fullName>
        <ecNumber evidence="4">2.1.1.359</ecNumber>
    </recommendedName>
    <alternativeName>
        <fullName evidence="14">SET domain-containing protein 2</fullName>
    </alternativeName>
</protein>
<dbReference type="SMART" id="SM00570">
    <property type="entry name" value="AWS"/>
    <property type="match status" value="1"/>
</dbReference>
<evidence type="ECO:0000256" key="15">
    <source>
        <dbReference type="ARBA" id="ARBA00047545"/>
    </source>
</evidence>
<dbReference type="InterPro" id="IPR013257">
    <property type="entry name" value="SRI"/>
</dbReference>
<dbReference type="GO" id="GO:0006353">
    <property type="term" value="P:DNA-templated transcription termination"/>
    <property type="evidence" value="ECO:0007669"/>
    <property type="project" value="EnsemblFungi"/>
</dbReference>
<dbReference type="GO" id="GO:0030174">
    <property type="term" value="P:regulation of DNA-templated DNA replication initiation"/>
    <property type="evidence" value="ECO:0007669"/>
    <property type="project" value="EnsemblFungi"/>
</dbReference>
<comment type="subcellular location">
    <subcellularLocation>
        <location evidence="3">Chromosome</location>
    </subcellularLocation>
    <subcellularLocation>
        <location evidence="2">Nucleus</location>
    </subcellularLocation>
</comment>
<dbReference type="Pfam" id="PF17907">
    <property type="entry name" value="AWS"/>
    <property type="match status" value="1"/>
</dbReference>
<dbReference type="InterPro" id="IPR050777">
    <property type="entry name" value="SET2_Histone-Lys_MeTrsfase"/>
</dbReference>
<dbReference type="EMBL" id="LFWA01000004">
    <property type="protein sequence ID" value="KTW31716.1"/>
    <property type="molecule type" value="Genomic_DNA"/>
</dbReference>
<dbReference type="GO" id="GO:0003723">
    <property type="term" value="F:RNA binding"/>
    <property type="evidence" value="ECO:0007669"/>
    <property type="project" value="EnsemblFungi"/>
</dbReference>
<gene>
    <name evidence="20" type="ORF">T551_00977</name>
</gene>
<comment type="function">
    <text evidence="1">Histone methyltransferase that trimethylates histone H3 'Lys-36' forming H3K36me3. Involved in transcription elongation as well as in transcription repression.</text>
</comment>
<dbReference type="PROSITE" id="PS51215">
    <property type="entry name" value="AWS"/>
    <property type="match status" value="1"/>
</dbReference>
<dbReference type="OrthoDB" id="422362at2759"/>
<evidence type="ECO:0000256" key="5">
    <source>
        <dbReference type="ARBA" id="ARBA00018028"/>
    </source>
</evidence>
<dbReference type="InterPro" id="IPR001202">
    <property type="entry name" value="WW_dom"/>
</dbReference>
<evidence type="ECO:0000259" key="17">
    <source>
        <dbReference type="PROSITE" id="PS50280"/>
    </source>
</evidence>
<feature type="region of interest" description="Disordered" evidence="16">
    <location>
        <begin position="688"/>
        <end position="717"/>
    </location>
</feature>
<evidence type="ECO:0000256" key="7">
    <source>
        <dbReference type="ARBA" id="ARBA00022491"/>
    </source>
</evidence>
<dbReference type="InterPro" id="IPR001214">
    <property type="entry name" value="SET_dom"/>
</dbReference>
<dbReference type="InterPro" id="IPR036020">
    <property type="entry name" value="WW_dom_sf"/>
</dbReference>
<sequence length="845" mass="98205">MASYPYDYENVFDQDYLVDDALIEDIWAQDEFTELHSVASNKMRITEEGKNENHEEREAFTLHIKKNDESNIQPYLEISSKNLTESHVQYALGFDKNSRTSNPGKESETKQLQRNVKLFNDLPSAKHEALKTFEEHFYNIYHSKDLGESGQDEIMTCECKSEWDGTKNHACGKNSDCINRMTSVECTDDCNCGEDCQNRRFKLKQYSNIDVIKTKKKGYGIRANSDMESGQFIYEYVGEVIDERKFRKRMKIYANEDIKHFYFMMLQRGEYIDATKKGGLARFLNHSCSPNCYVDKWVVGTKLRMGIFCKRNILKGEELTFDYNVDRYGNTAQPCYCEEPGCIGFIGGKTQTELDSKIPQNILEGIKASLGFEDLDFWDFSSKKIRKKKKGETDEEYYNSLQSNPVDENGVTKIMSALLQCKERWIINKLLLRIHSNNDPIIQRRVMKMHGYQILGSVLRDWQGDFDISNMILNILLKWPRITKNKISSSKIETTVQTLASHENAELRRMAQELIKEWGNLSIAYRIPKKAKTQPIETVYSQSENTDSDSKSYQSPDSQNSPISNEQYYRFSKFKNYDNYHTNKGSSFRSERFWKPDIRYSDDPDIRGSRSWVPRTIEGNSRILPPGWAVAKTQDGKTYYYSGDKVQWEFPLETLPPPPPPPPPSSSNNTSLDLQRIIDEANAELMERQHSISKHDSKNNKNNINKDRSYKHSSSKSEKGKISIEKILIKTFAKYVPNVIAKFQDQLGKDEFKKRAKEIVEILVKKEMRPGHEIKSIYELSNTKKKKIKEFSQTYIEKVINRKKEKNTKEKNTQKTTKSHKQEISNGFKSISNEYHSAISKNRHD</sequence>
<dbReference type="Pfam" id="PF00856">
    <property type="entry name" value="SET"/>
    <property type="match status" value="1"/>
</dbReference>
<comment type="catalytic activity">
    <reaction evidence="15">
        <text>L-lysyl(36)-[histone H3] + 3 S-adenosyl-L-methionine = N(6),N(6),N(6)-trimethyl-L-lysyl(36)-[histone H3] + 3 S-adenosyl-L-homocysteine + 3 H(+)</text>
        <dbReference type="Rhea" id="RHEA:60324"/>
        <dbReference type="Rhea" id="RHEA-COMP:9785"/>
        <dbReference type="Rhea" id="RHEA-COMP:15536"/>
        <dbReference type="ChEBI" id="CHEBI:15378"/>
        <dbReference type="ChEBI" id="CHEBI:29969"/>
        <dbReference type="ChEBI" id="CHEBI:57856"/>
        <dbReference type="ChEBI" id="CHEBI:59789"/>
        <dbReference type="ChEBI" id="CHEBI:61961"/>
        <dbReference type="EC" id="2.1.1.359"/>
    </reaction>
</comment>
<dbReference type="CDD" id="cd00201">
    <property type="entry name" value="WW"/>
    <property type="match status" value="1"/>
</dbReference>
<dbReference type="RefSeq" id="XP_018230408.1">
    <property type="nucleotide sequence ID" value="XM_018373240.1"/>
</dbReference>
<dbReference type="GO" id="GO:0140954">
    <property type="term" value="F:histone H3K36 dimethyltransferase activity"/>
    <property type="evidence" value="ECO:0007669"/>
    <property type="project" value="EnsemblFungi"/>
</dbReference>
<feature type="domain" description="Post-SET" evidence="18">
    <location>
        <begin position="331"/>
        <end position="347"/>
    </location>
</feature>
<dbReference type="PANTHER" id="PTHR22884">
    <property type="entry name" value="SET DOMAIN PROTEINS"/>
    <property type="match status" value="1"/>
</dbReference>
<evidence type="ECO:0000256" key="4">
    <source>
        <dbReference type="ARBA" id="ARBA00012178"/>
    </source>
</evidence>
<dbReference type="Proteomes" id="UP000053447">
    <property type="component" value="Unassembled WGS sequence"/>
</dbReference>
<keyword evidence="10" id="KW-0949">S-adenosyl-L-methionine</keyword>
<evidence type="ECO:0000256" key="14">
    <source>
        <dbReference type="ARBA" id="ARBA00030091"/>
    </source>
</evidence>
<keyword evidence="8" id="KW-0489">Methyltransferase</keyword>
<dbReference type="PROSITE" id="PS50868">
    <property type="entry name" value="POST_SET"/>
    <property type="match status" value="1"/>
</dbReference>
<dbReference type="EC" id="2.1.1.359" evidence="4"/>
<evidence type="ECO:0000256" key="1">
    <source>
        <dbReference type="ARBA" id="ARBA00003901"/>
    </source>
</evidence>
<feature type="compositionally biased region" description="Polar residues" evidence="16">
    <location>
        <begin position="535"/>
        <end position="564"/>
    </location>
</feature>
<dbReference type="GO" id="GO:0006354">
    <property type="term" value="P:DNA-templated transcription elongation"/>
    <property type="evidence" value="ECO:0007669"/>
    <property type="project" value="EnsemblFungi"/>
</dbReference>
<evidence type="ECO:0000256" key="12">
    <source>
        <dbReference type="ARBA" id="ARBA00023163"/>
    </source>
</evidence>
<dbReference type="SUPFAM" id="SSF47676">
    <property type="entry name" value="Conserved domain common to transcription factors TFIIS, elongin A, CRSP70"/>
    <property type="match status" value="1"/>
</dbReference>
<evidence type="ECO:0000256" key="2">
    <source>
        <dbReference type="ARBA" id="ARBA00004123"/>
    </source>
</evidence>
<dbReference type="GO" id="GO:0032259">
    <property type="term" value="P:methylation"/>
    <property type="evidence" value="ECO:0007669"/>
    <property type="project" value="UniProtKB-KW"/>
</dbReference>
<dbReference type="AlphaFoldDB" id="A0A0W4ZTQ7"/>
<dbReference type="GO" id="GO:0009302">
    <property type="term" value="P:sno(s)RNA transcription"/>
    <property type="evidence" value="ECO:0007669"/>
    <property type="project" value="EnsemblFungi"/>
</dbReference>
<dbReference type="InterPro" id="IPR017923">
    <property type="entry name" value="TFIIS_N"/>
</dbReference>
<keyword evidence="12" id="KW-0804">Transcription</keyword>
<dbReference type="GO" id="GO:0006283">
    <property type="term" value="P:transcription-coupled nucleotide-excision repair"/>
    <property type="evidence" value="ECO:0007669"/>
    <property type="project" value="EnsemblFungi"/>
</dbReference>
<keyword evidence="9" id="KW-0808">Transferase</keyword>
<dbReference type="InterPro" id="IPR006560">
    <property type="entry name" value="AWS_dom"/>
</dbReference>
<feature type="domain" description="AWS" evidence="19">
    <location>
        <begin position="152"/>
        <end position="205"/>
    </location>
</feature>
<accession>A0A0W4ZTQ7</accession>
<dbReference type="SUPFAM" id="SSF82199">
    <property type="entry name" value="SET domain"/>
    <property type="match status" value="1"/>
</dbReference>
<dbReference type="CDD" id="cd19172">
    <property type="entry name" value="SET_SETD2"/>
    <property type="match status" value="1"/>
</dbReference>
<dbReference type="GO" id="GO:0045128">
    <property type="term" value="P:negative regulation of reciprocal meiotic recombination"/>
    <property type="evidence" value="ECO:0007669"/>
    <property type="project" value="EnsemblFungi"/>
</dbReference>
<keyword evidence="7" id="KW-0678">Repressor</keyword>
<dbReference type="InterPro" id="IPR025788">
    <property type="entry name" value="Set2_fungi"/>
</dbReference>
<dbReference type="InterPro" id="IPR035441">
    <property type="entry name" value="TFIIS/LEDGF_dom_sf"/>
</dbReference>
<dbReference type="Pfam" id="PF08236">
    <property type="entry name" value="SRI"/>
    <property type="match status" value="1"/>
</dbReference>
<feature type="compositionally biased region" description="Basic and acidic residues" evidence="16">
    <location>
        <begin position="802"/>
        <end position="813"/>
    </location>
</feature>
<dbReference type="Pfam" id="PF08711">
    <property type="entry name" value="Med26"/>
    <property type="match status" value="1"/>
</dbReference>